<dbReference type="AlphaFoldDB" id="R7QUC3"/>
<evidence type="ECO:0000256" key="2">
    <source>
        <dbReference type="SAM" id="Phobius"/>
    </source>
</evidence>
<sequence length="356" mass="38901">MIHCCQKYRFSIVPRVENLAGDISCLLPEGTSTVWHGAAIDLHIKTKTKHAHTTCRFPRHMSLKGYLESFSYHLSYARAALPQATFESFQSKQEARHQQIQKNFNMRTVGLFCIILLTGLAAGFEGDLTYYFPSAGTSACGRDHSDLDFVVALSPEDFIATLNPNESPSCQQCVLITGPTGATVKVQVTDKCPGCVKGALDVSPAAFDVIAHRDVGRIRVSWEYVPCDGDNQGTMRQAQVASNGVRQVSPASLVGYYAWTWQSTSGLSDATMSVAFSGWTDVQNALRDSGNVYDSLKGANTSRLEGETKMENSHRPALQASIRQSPVDSYLAIPELCTTLRGGTVVLLMLLPIRLL</sequence>
<keyword evidence="1" id="KW-0732">Signal</keyword>
<dbReference type="SUPFAM" id="SSF50685">
    <property type="entry name" value="Barwin-like endoglucanases"/>
    <property type="match status" value="1"/>
</dbReference>
<evidence type="ECO:0000313" key="5">
    <source>
        <dbReference type="Proteomes" id="UP000012073"/>
    </source>
</evidence>
<dbReference type="PhylomeDB" id="R7QUC3"/>
<proteinExistence type="predicted"/>
<evidence type="ECO:0000313" key="4">
    <source>
        <dbReference type="EMBL" id="CDF41071.1"/>
    </source>
</evidence>
<dbReference type="EMBL" id="HG002301">
    <property type="protein sequence ID" value="CDF41071.1"/>
    <property type="molecule type" value="Genomic_DNA"/>
</dbReference>
<dbReference type="PANTHER" id="PTHR31836:SF28">
    <property type="entry name" value="SRCR DOMAIN-CONTAINING PROTEIN-RELATED"/>
    <property type="match status" value="1"/>
</dbReference>
<dbReference type="InterPro" id="IPR036908">
    <property type="entry name" value="RlpA-like_sf"/>
</dbReference>
<name>R7QUC3_CHOCR</name>
<gene>
    <name evidence="4" type="ORF">CHC_T00007681001</name>
</gene>
<dbReference type="Gene3D" id="2.40.40.10">
    <property type="entry name" value="RlpA-like domain"/>
    <property type="match status" value="1"/>
</dbReference>
<dbReference type="InterPro" id="IPR051477">
    <property type="entry name" value="Expansin_CellWall"/>
</dbReference>
<dbReference type="Gramene" id="CDF41071">
    <property type="protein sequence ID" value="CDF41071"/>
    <property type="gene ID" value="CHC_T00007681001"/>
</dbReference>
<dbReference type="PANTHER" id="PTHR31836">
    <property type="match status" value="1"/>
</dbReference>
<dbReference type="RefSeq" id="XP_005711365.1">
    <property type="nucleotide sequence ID" value="XM_005711308.1"/>
</dbReference>
<dbReference type="KEGG" id="ccp:CHC_T00007681001"/>
<feature type="domain" description="RlpA-like protein double-psi beta-barrel" evidence="3">
    <location>
        <begin position="178"/>
        <end position="221"/>
    </location>
</feature>
<protein>
    <recommendedName>
        <fullName evidence="3">RlpA-like protein double-psi beta-barrel domain-containing protein</fullName>
    </recommendedName>
</protein>
<keyword evidence="2" id="KW-1133">Transmembrane helix</keyword>
<organism evidence="4 5">
    <name type="scientific">Chondrus crispus</name>
    <name type="common">Carrageen Irish moss</name>
    <name type="synonym">Polymorpha crispa</name>
    <dbReference type="NCBI Taxonomy" id="2769"/>
    <lineage>
        <taxon>Eukaryota</taxon>
        <taxon>Rhodophyta</taxon>
        <taxon>Florideophyceae</taxon>
        <taxon>Rhodymeniophycidae</taxon>
        <taxon>Gigartinales</taxon>
        <taxon>Gigartinaceae</taxon>
        <taxon>Chondrus</taxon>
    </lineage>
</organism>
<dbReference type="STRING" id="2769.R7QUC3"/>
<evidence type="ECO:0000259" key="3">
    <source>
        <dbReference type="Pfam" id="PF03330"/>
    </source>
</evidence>
<accession>R7QUC3</accession>
<dbReference type="OrthoDB" id="406505at2759"/>
<dbReference type="GeneID" id="17319074"/>
<dbReference type="Proteomes" id="UP000012073">
    <property type="component" value="Unassembled WGS sequence"/>
</dbReference>
<feature type="transmembrane region" description="Helical" evidence="2">
    <location>
        <begin position="104"/>
        <end position="124"/>
    </location>
</feature>
<dbReference type="InterPro" id="IPR009009">
    <property type="entry name" value="RlpA-like_DPBB"/>
</dbReference>
<keyword evidence="2" id="KW-0812">Transmembrane</keyword>
<reference evidence="5" key="1">
    <citation type="journal article" date="2013" name="Proc. Natl. Acad. Sci. U.S.A.">
        <title>Genome structure and metabolic features in the red seaweed Chondrus crispus shed light on evolution of the Archaeplastida.</title>
        <authorList>
            <person name="Collen J."/>
            <person name="Porcel B."/>
            <person name="Carre W."/>
            <person name="Ball S.G."/>
            <person name="Chaparro C."/>
            <person name="Tonon T."/>
            <person name="Barbeyron T."/>
            <person name="Michel G."/>
            <person name="Noel B."/>
            <person name="Valentin K."/>
            <person name="Elias M."/>
            <person name="Artiguenave F."/>
            <person name="Arun A."/>
            <person name="Aury J.M."/>
            <person name="Barbosa-Neto J.F."/>
            <person name="Bothwell J.H."/>
            <person name="Bouget F.Y."/>
            <person name="Brillet L."/>
            <person name="Cabello-Hurtado F."/>
            <person name="Capella-Gutierrez S."/>
            <person name="Charrier B."/>
            <person name="Cladiere L."/>
            <person name="Cock J.M."/>
            <person name="Coelho S.M."/>
            <person name="Colleoni C."/>
            <person name="Czjzek M."/>
            <person name="Da Silva C."/>
            <person name="Delage L."/>
            <person name="Denoeud F."/>
            <person name="Deschamps P."/>
            <person name="Dittami S.M."/>
            <person name="Gabaldon T."/>
            <person name="Gachon C.M."/>
            <person name="Groisillier A."/>
            <person name="Herve C."/>
            <person name="Jabbari K."/>
            <person name="Katinka M."/>
            <person name="Kloareg B."/>
            <person name="Kowalczyk N."/>
            <person name="Labadie K."/>
            <person name="Leblanc C."/>
            <person name="Lopez P.J."/>
            <person name="McLachlan D.H."/>
            <person name="Meslet-Cladiere L."/>
            <person name="Moustafa A."/>
            <person name="Nehr Z."/>
            <person name="Nyvall Collen P."/>
            <person name="Panaud O."/>
            <person name="Partensky F."/>
            <person name="Poulain J."/>
            <person name="Rensing S.A."/>
            <person name="Rousvoal S."/>
            <person name="Samson G."/>
            <person name="Symeonidi A."/>
            <person name="Weissenbach J."/>
            <person name="Zambounis A."/>
            <person name="Wincker P."/>
            <person name="Boyen C."/>
        </authorList>
    </citation>
    <scope>NUCLEOTIDE SEQUENCE [LARGE SCALE GENOMIC DNA]</scope>
    <source>
        <strain evidence="5">cv. Stackhouse</strain>
    </source>
</reference>
<dbReference type="CDD" id="cd22191">
    <property type="entry name" value="DPBB_RlpA_EXP_N-like"/>
    <property type="match status" value="1"/>
</dbReference>
<keyword evidence="5" id="KW-1185">Reference proteome</keyword>
<dbReference type="Pfam" id="PF03330">
    <property type="entry name" value="DPBB_1"/>
    <property type="match status" value="1"/>
</dbReference>
<evidence type="ECO:0000256" key="1">
    <source>
        <dbReference type="ARBA" id="ARBA00022729"/>
    </source>
</evidence>
<keyword evidence="2" id="KW-0472">Membrane</keyword>